<reference evidence="12" key="1">
    <citation type="journal article" date="2015" name="Proc. Natl. Acad. Sci. U.S.A.">
        <title>Genome sequence of the Asian Tiger mosquito, Aedes albopictus, reveals insights into its biology, genetics, and evolution.</title>
        <authorList>
            <person name="Chen X.G."/>
            <person name="Jiang X."/>
            <person name="Gu J."/>
            <person name="Xu M."/>
            <person name="Wu Y."/>
            <person name="Deng Y."/>
            <person name="Zhang C."/>
            <person name="Bonizzoni M."/>
            <person name="Dermauw W."/>
            <person name="Vontas J."/>
            <person name="Armbruster P."/>
            <person name="Huang X."/>
            <person name="Yang Y."/>
            <person name="Zhang H."/>
            <person name="He W."/>
            <person name="Peng H."/>
            <person name="Liu Y."/>
            <person name="Wu K."/>
            <person name="Chen J."/>
            <person name="Lirakis M."/>
            <person name="Topalis P."/>
            <person name="Van Leeuwen T."/>
            <person name="Hall A.B."/>
            <person name="Jiang X."/>
            <person name="Thorpe C."/>
            <person name="Mueller R.L."/>
            <person name="Sun C."/>
            <person name="Waterhouse R.M."/>
            <person name="Yan G."/>
            <person name="Tu Z.J."/>
            <person name="Fang X."/>
            <person name="James A.A."/>
        </authorList>
    </citation>
    <scope>NUCLEOTIDE SEQUENCE [LARGE SCALE GENOMIC DNA]</scope>
    <source>
        <strain evidence="12">Foshan</strain>
    </source>
</reference>
<keyword evidence="2 8" id="KW-0479">Metal-binding</keyword>
<proteinExistence type="predicted"/>
<dbReference type="InterPro" id="IPR036236">
    <property type="entry name" value="Znf_C2H2_sf"/>
</dbReference>
<evidence type="ECO:0000256" key="8">
    <source>
        <dbReference type="PROSITE-ProRule" id="PRU01263"/>
    </source>
</evidence>
<evidence type="ECO:0000313" key="11">
    <source>
        <dbReference type="EnsemblMetazoa" id="AALFPA23_005370.P6843"/>
    </source>
</evidence>
<evidence type="ECO:0000313" key="12">
    <source>
        <dbReference type="Proteomes" id="UP000069940"/>
    </source>
</evidence>
<feature type="domain" description="C2H2-type" evidence="9">
    <location>
        <begin position="428"/>
        <end position="455"/>
    </location>
</feature>
<evidence type="ECO:0000256" key="5">
    <source>
        <dbReference type="ARBA" id="ARBA00022833"/>
    </source>
</evidence>
<dbReference type="GeneID" id="109425712"/>
<dbReference type="Gene3D" id="3.40.1800.20">
    <property type="match status" value="1"/>
</dbReference>
<dbReference type="Proteomes" id="UP000069940">
    <property type="component" value="Unassembled WGS sequence"/>
</dbReference>
<feature type="domain" description="C2H2-type" evidence="9">
    <location>
        <begin position="542"/>
        <end position="569"/>
    </location>
</feature>
<evidence type="ECO:0000259" key="10">
    <source>
        <dbReference type="PROSITE" id="PS51915"/>
    </source>
</evidence>
<feature type="domain" description="ZAD" evidence="10">
    <location>
        <begin position="12"/>
        <end position="82"/>
    </location>
</feature>
<feature type="domain" description="C2H2-type" evidence="9">
    <location>
        <begin position="342"/>
        <end position="369"/>
    </location>
</feature>
<keyword evidence="6" id="KW-0539">Nucleus</keyword>
<keyword evidence="3" id="KW-0677">Repeat</keyword>
<name>A0ABM1Y3L3_AEDAL</name>
<feature type="domain" description="C2H2-type" evidence="9">
    <location>
        <begin position="484"/>
        <end position="512"/>
    </location>
</feature>
<dbReference type="Gene3D" id="3.30.160.60">
    <property type="entry name" value="Classic Zinc Finger"/>
    <property type="match status" value="8"/>
</dbReference>
<evidence type="ECO:0000256" key="4">
    <source>
        <dbReference type="ARBA" id="ARBA00022771"/>
    </source>
</evidence>
<feature type="binding site" evidence="8">
    <location>
        <position position="55"/>
    </location>
    <ligand>
        <name>Zn(2+)</name>
        <dbReference type="ChEBI" id="CHEBI:29105"/>
    </ligand>
</feature>
<feature type="binding site" evidence="8">
    <location>
        <position position="58"/>
    </location>
    <ligand>
        <name>Zn(2+)</name>
        <dbReference type="ChEBI" id="CHEBI:29105"/>
    </ligand>
</feature>
<feature type="domain" description="C2H2-type" evidence="9">
    <location>
        <begin position="308"/>
        <end position="335"/>
    </location>
</feature>
<accession>A0ABM1Y3L3</accession>
<dbReference type="InterPro" id="IPR013087">
    <property type="entry name" value="Znf_C2H2_type"/>
</dbReference>
<dbReference type="RefSeq" id="XP_029721452.1">
    <property type="nucleotide sequence ID" value="XM_029865592.2"/>
</dbReference>
<evidence type="ECO:0000256" key="3">
    <source>
        <dbReference type="ARBA" id="ARBA00022737"/>
    </source>
</evidence>
<dbReference type="InterPro" id="IPR012934">
    <property type="entry name" value="Znf_AD"/>
</dbReference>
<feature type="binding site" evidence="8">
    <location>
        <position position="17"/>
    </location>
    <ligand>
        <name>Zn(2+)</name>
        <dbReference type="ChEBI" id="CHEBI:29105"/>
    </ligand>
</feature>
<dbReference type="SUPFAM" id="SSF57667">
    <property type="entry name" value="beta-beta-alpha zinc fingers"/>
    <property type="match status" value="5"/>
</dbReference>
<evidence type="ECO:0000256" key="1">
    <source>
        <dbReference type="ARBA" id="ARBA00004123"/>
    </source>
</evidence>
<feature type="binding site" evidence="8">
    <location>
        <position position="14"/>
    </location>
    <ligand>
        <name>Zn(2+)</name>
        <dbReference type="ChEBI" id="CHEBI:29105"/>
    </ligand>
</feature>
<protein>
    <recommendedName>
        <fullName evidence="13">C2h2-type zn-finger protein</fullName>
    </recommendedName>
</protein>
<comment type="subcellular location">
    <subcellularLocation>
        <location evidence="1">Nucleus</location>
    </subcellularLocation>
</comment>
<dbReference type="PANTHER" id="PTHR24381">
    <property type="entry name" value="ZINC FINGER PROTEIN"/>
    <property type="match status" value="1"/>
</dbReference>
<feature type="domain" description="C2H2-type" evidence="9">
    <location>
        <begin position="400"/>
        <end position="427"/>
    </location>
</feature>
<feature type="domain" description="C2H2-type" evidence="9">
    <location>
        <begin position="513"/>
        <end position="540"/>
    </location>
</feature>
<sequence>MNVIPEHINFDEVCRSCMAKKDGMRPLFGSSLDSMLMTVANVKVARDDGYPAQMCVQCVLQVSRAFTFKQQCEKTDITLKEYLSRVLLLQQASGDNNGPENVVQIISIPSEYQSTSIGNEFDGGLQEECVLVLSTERDPNELDDVTSIFREVEVSECGGEQDCNQVKNTLQYTPLALDENIVDDDHFGSDVNADEPYVQEAEEMTVVINAKPNLCRSEVFKCEDCNREFKSNLEMKEHKFTCMVMTSSNVHDSTNLARKTRSSNDSENSPSYNSAVILRFECEVCNKRFSNTSKLKRHSRTHLVDKPHVCNICGMSFAESSNLTKHHRKHTGELRNVVGKPNLCSVCGKRFKWATSLSKHMKHHTKLKLFTCPYPNCAKYYVEQRSLDIHIYSHDGKKPFTCGYCTKGFTQKCNLEKHERVHTGEKPFKCNFCHKSFAQSGYLVIHQRIHSQEKPYNCDECGKQFAASNALTVHLRSHSGERPYACDLCDKRFSRQETLTIHKTRKHSNDASHLCTICSERFPTTEQLTEHLKSQHGDRCYHMCPSCGKVFASMQSLKNHQKVHLKEGTISEDQPQPMIQFVVEQEIVTQTVDLAALEKSGDSLPVAGTLELG</sequence>
<evidence type="ECO:0000259" key="9">
    <source>
        <dbReference type="PROSITE" id="PS50157"/>
    </source>
</evidence>
<dbReference type="PROSITE" id="PS00028">
    <property type="entry name" value="ZINC_FINGER_C2H2_1"/>
    <property type="match status" value="9"/>
</dbReference>
<dbReference type="SUPFAM" id="SSF57716">
    <property type="entry name" value="Glucocorticoid receptor-like (DNA-binding domain)"/>
    <property type="match status" value="1"/>
</dbReference>
<dbReference type="Pfam" id="PF00096">
    <property type="entry name" value="zf-C2H2"/>
    <property type="match status" value="5"/>
</dbReference>
<evidence type="ECO:0000256" key="7">
    <source>
        <dbReference type="PROSITE-ProRule" id="PRU00042"/>
    </source>
</evidence>
<dbReference type="Pfam" id="PF07776">
    <property type="entry name" value="zf-AD"/>
    <property type="match status" value="1"/>
</dbReference>
<reference evidence="11" key="2">
    <citation type="submission" date="2025-05" db="UniProtKB">
        <authorList>
            <consortium name="EnsemblMetazoa"/>
        </authorList>
    </citation>
    <scope>IDENTIFICATION</scope>
    <source>
        <strain evidence="11">Foshan</strain>
    </source>
</reference>
<dbReference type="SMART" id="SM00355">
    <property type="entry name" value="ZnF_C2H2"/>
    <property type="match status" value="11"/>
</dbReference>
<evidence type="ECO:0000256" key="2">
    <source>
        <dbReference type="ARBA" id="ARBA00022723"/>
    </source>
</evidence>
<keyword evidence="12" id="KW-1185">Reference proteome</keyword>
<dbReference type="Pfam" id="PF13894">
    <property type="entry name" value="zf-C2H2_4"/>
    <property type="match status" value="1"/>
</dbReference>
<dbReference type="SMART" id="SM00868">
    <property type="entry name" value="zf-AD"/>
    <property type="match status" value="1"/>
</dbReference>
<dbReference type="PANTHER" id="PTHR24381:SF393">
    <property type="entry name" value="CHROMATIN-LINKED ADAPTOR FOR MSL PROTEINS, ISOFORM B"/>
    <property type="match status" value="1"/>
</dbReference>
<evidence type="ECO:0008006" key="13">
    <source>
        <dbReference type="Google" id="ProtNLM"/>
    </source>
</evidence>
<feature type="domain" description="C2H2-type" evidence="9">
    <location>
        <begin position="456"/>
        <end position="483"/>
    </location>
</feature>
<feature type="domain" description="C2H2-type" evidence="9">
    <location>
        <begin position="280"/>
        <end position="307"/>
    </location>
</feature>
<organism evidence="11 12">
    <name type="scientific">Aedes albopictus</name>
    <name type="common">Asian tiger mosquito</name>
    <name type="synonym">Stegomyia albopicta</name>
    <dbReference type="NCBI Taxonomy" id="7160"/>
    <lineage>
        <taxon>Eukaryota</taxon>
        <taxon>Metazoa</taxon>
        <taxon>Ecdysozoa</taxon>
        <taxon>Arthropoda</taxon>
        <taxon>Hexapoda</taxon>
        <taxon>Insecta</taxon>
        <taxon>Pterygota</taxon>
        <taxon>Neoptera</taxon>
        <taxon>Endopterygota</taxon>
        <taxon>Diptera</taxon>
        <taxon>Nematocera</taxon>
        <taxon>Culicoidea</taxon>
        <taxon>Culicidae</taxon>
        <taxon>Culicinae</taxon>
        <taxon>Aedini</taxon>
        <taxon>Aedes</taxon>
        <taxon>Stegomyia</taxon>
    </lineage>
</organism>
<keyword evidence="5 8" id="KW-0862">Zinc</keyword>
<dbReference type="PROSITE" id="PS50157">
    <property type="entry name" value="ZINC_FINGER_C2H2_2"/>
    <property type="match status" value="10"/>
</dbReference>
<evidence type="ECO:0000256" key="6">
    <source>
        <dbReference type="ARBA" id="ARBA00023242"/>
    </source>
</evidence>
<feature type="domain" description="C2H2-type" evidence="9">
    <location>
        <begin position="370"/>
        <end position="399"/>
    </location>
</feature>
<keyword evidence="4 7" id="KW-0863">Zinc-finger</keyword>
<dbReference type="Pfam" id="PF13912">
    <property type="entry name" value="zf-C2H2_6"/>
    <property type="match status" value="3"/>
</dbReference>
<dbReference type="PROSITE" id="PS51915">
    <property type="entry name" value="ZAD"/>
    <property type="match status" value="1"/>
</dbReference>
<dbReference type="EnsemblMetazoa" id="AALFPA23_005370.R6843">
    <property type="protein sequence ID" value="AALFPA23_005370.P6843"/>
    <property type="gene ID" value="AALFPA23_005370"/>
</dbReference>